<dbReference type="GO" id="GO:0030001">
    <property type="term" value="P:metal ion transport"/>
    <property type="evidence" value="ECO:0007669"/>
    <property type="project" value="TreeGrafter"/>
</dbReference>
<feature type="chain" id="PRO_5015992061" description="Calx-beta domain-containing protein" evidence="5">
    <location>
        <begin position="43"/>
        <end position="521"/>
    </location>
</feature>
<gene>
    <name evidence="7" type="ORF">DNH61_08085</name>
</gene>
<feature type="domain" description="Calx-beta" evidence="6">
    <location>
        <begin position="393"/>
        <end position="498"/>
    </location>
</feature>
<reference evidence="7 8" key="1">
    <citation type="submission" date="2018-06" db="EMBL/GenBank/DDBJ databases">
        <title>Paenibacillus imtechensis sp. nov.</title>
        <authorList>
            <person name="Pinnaka A.K."/>
            <person name="Singh H."/>
            <person name="Kaur M."/>
        </authorList>
    </citation>
    <scope>NUCLEOTIDE SEQUENCE [LARGE SCALE GENOMIC DNA]</scope>
    <source>
        <strain evidence="7 8">SMB1</strain>
    </source>
</reference>
<dbReference type="InterPro" id="IPR038081">
    <property type="entry name" value="CalX-like_sf"/>
</dbReference>
<evidence type="ECO:0000313" key="7">
    <source>
        <dbReference type="EMBL" id="PZD96455.1"/>
    </source>
</evidence>
<dbReference type="SUPFAM" id="SSF141072">
    <property type="entry name" value="CalX-like"/>
    <property type="match status" value="4"/>
</dbReference>
<evidence type="ECO:0000256" key="2">
    <source>
        <dbReference type="ARBA" id="ARBA00022737"/>
    </source>
</evidence>
<name>A0A2W1LNJ0_9BACL</name>
<evidence type="ECO:0000256" key="3">
    <source>
        <dbReference type="ARBA" id="ARBA00022837"/>
    </source>
</evidence>
<keyword evidence="4" id="KW-0813">Transport</keyword>
<evidence type="ECO:0000256" key="1">
    <source>
        <dbReference type="ARBA" id="ARBA00022729"/>
    </source>
</evidence>
<evidence type="ECO:0000259" key="6">
    <source>
        <dbReference type="SMART" id="SM00237"/>
    </source>
</evidence>
<dbReference type="SMART" id="SM00237">
    <property type="entry name" value="Calx_beta"/>
    <property type="match status" value="3"/>
</dbReference>
<keyword evidence="3" id="KW-0106">Calcium</keyword>
<evidence type="ECO:0000256" key="5">
    <source>
        <dbReference type="SAM" id="SignalP"/>
    </source>
</evidence>
<proteinExistence type="predicted"/>
<feature type="domain" description="Calx-beta" evidence="6">
    <location>
        <begin position="277"/>
        <end position="378"/>
    </location>
</feature>
<organism evidence="7 8">
    <name type="scientific">Paenibacillus sambharensis</name>
    <dbReference type="NCBI Taxonomy" id="1803190"/>
    <lineage>
        <taxon>Bacteria</taxon>
        <taxon>Bacillati</taxon>
        <taxon>Bacillota</taxon>
        <taxon>Bacilli</taxon>
        <taxon>Bacillales</taxon>
        <taxon>Paenibacillaceae</taxon>
        <taxon>Paenibacillus</taxon>
    </lineage>
</organism>
<dbReference type="InterPro" id="IPR051171">
    <property type="entry name" value="CaCA"/>
</dbReference>
<keyword evidence="2" id="KW-0677">Repeat</keyword>
<keyword evidence="8" id="KW-1185">Reference proteome</keyword>
<dbReference type="Pfam" id="PF03160">
    <property type="entry name" value="Calx-beta"/>
    <property type="match status" value="3"/>
</dbReference>
<keyword evidence="4" id="KW-0406">Ion transport</keyword>
<dbReference type="AlphaFoldDB" id="A0A2W1LNJ0"/>
<feature type="signal peptide" evidence="5">
    <location>
        <begin position="1"/>
        <end position="42"/>
    </location>
</feature>
<dbReference type="Gene3D" id="2.60.40.2030">
    <property type="match status" value="4"/>
</dbReference>
<evidence type="ECO:0000313" key="8">
    <source>
        <dbReference type="Proteomes" id="UP000249522"/>
    </source>
</evidence>
<dbReference type="EMBL" id="QKRB01000038">
    <property type="protein sequence ID" value="PZD96455.1"/>
    <property type="molecule type" value="Genomic_DNA"/>
</dbReference>
<dbReference type="InterPro" id="IPR003644">
    <property type="entry name" value="Calx_beta"/>
</dbReference>
<protein>
    <recommendedName>
        <fullName evidence="6">Calx-beta domain-containing protein</fullName>
    </recommendedName>
</protein>
<dbReference type="PANTHER" id="PTHR11878">
    <property type="entry name" value="SODIUM/CALCIUM EXCHANGER"/>
    <property type="match status" value="1"/>
</dbReference>
<dbReference type="GO" id="GO:0007154">
    <property type="term" value="P:cell communication"/>
    <property type="evidence" value="ECO:0007669"/>
    <property type="project" value="InterPro"/>
</dbReference>
<comment type="caution">
    <text evidence="7">The sequence shown here is derived from an EMBL/GenBank/DDBJ whole genome shotgun (WGS) entry which is preliminary data.</text>
</comment>
<accession>A0A2W1LNJ0</accession>
<dbReference type="GO" id="GO:0016020">
    <property type="term" value="C:membrane"/>
    <property type="evidence" value="ECO:0007669"/>
    <property type="project" value="InterPro"/>
</dbReference>
<keyword evidence="1 5" id="KW-0732">Signal</keyword>
<evidence type="ECO:0000256" key="4">
    <source>
        <dbReference type="ARBA" id="ARBA00023065"/>
    </source>
</evidence>
<dbReference type="OrthoDB" id="733404at2"/>
<feature type="domain" description="Calx-beta" evidence="6">
    <location>
        <begin position="42"/>
        <end position="149"/>
    </location>
</feature>
<sequence>MIHNVSLQREGMLMIRRRQARPMTALVLACLLALAMPAASFAAANDVTANSTDRFYFTATHDGWIGEYLNYGGDYILVEIGRSSASDKSVTVDYTTIDGTAKAGVDYEHTSGTLTFGPREYMKELRIPVYNVQPGVYEPGYKTATIQLSNPTGGSSIPANPSANLRVYDPEASLSFSRAAESVTEGEFIEVSAAYKRVTQFEARIEVVGGTAEEGTDFLIRNDKLTMGALNDDYEDSEYRYPSLYIIDDEEVEGEETIELAWVSDDPSVIIQDPKILTITIQDNDTNSPAVFQFNNIDYQGIENSGHVTVTVIRSTGNQGAASVSYTTVGGSAAAGSDFTSTSGTLQFGPYEYQKTILIPITDDSVPEYAEQFNMQLSVPTGGNAVLGSPSTATVTILDDDPQPEIPAGQKIQFLRDAYFISESIGAITVTVERSGGSSGMVSVDYCTCSVTAKSGKDFTSKTGTLVFQEGETRKTITIPVLNDTQHEPDELFRIKLQNVQGSAVLGDKRLTSITIEDDDQ</sequence>
<dbReference type="Proteomes" id="UP000249522">
    <property type="component" value="Unassembled WGS sequence"/>
</dbReference>
<dbReference type="PANTHER" id="PTHR11878:SF65">
    <property type="entry name" value="NA_CA-EXCHANGE PROTEIN, ISOFORM G"/>
    <property type="match status" value="1"/>
</dbReference>